<evidence type="ECO:0000259" key="1">
    <source>
        <dbReference type="PROSITE" id="PS51160"/>
    </source>
</evidence>
<comment type="caution">
    <text evidence="2">The sequence shown here is derived from an EMBL/GenBank/DDBJ whole genome shotgun (WGS) entry which is preliminary data.</text>
</comment>
<accession>A0A0F9VSA8</accession>
<dbReference type="EMBL" id="LAZR01000029">
    <property type="protein sequence ID" value="KKO02788.1"/>
    <property type="molecule type" value="Genomic_DNA"/>
</dbReference>
<gene>
    <name evidence="2" type="ORF">LCGC14_0102370</name>
</gene>
<proteinExistence type="predicted"/>
<dbReference type="InterPro" id="IPR001792">
    <property type="entry name" value="Acylphosphatase-like_dom"/>
</dbReference>
<dbReference type="SUPFAM" id="SSF54975">
    <property type="entry name" value="Acylphosphatase/BLUF domain-like"/>
    <property type="match status" value="1"/>
</dbReference>
<sequence length="91" mass="10659">MRKRVIILVSGLVQGIFYRSNTLEKAKELNLTGWVKNEFSSSVKIVAEGEEENLEKLIEWTKQGPALAKVDKIEVEWERDRGKFKDFEIRY</sequence>
<dbReference type="AlphaFoldDB" id="A0A0F9VSA8"/>
<name>A0A0F9VSA8_9ZZZZ</name>
<dbReference type="InterPro" id="IPR036046">
    <property type="entry name" value="Acylphosphatase-like_dom_sf"/>
</dbReference>
<dbReference type="PANTHER" id="PTHR47268">
    <property type="entry name" value="ACYLPHOSPHATASE"/>
    <property type="match status" value="1"/>
</dbReference>
<feature type="domain" description="Acylphosphatase-like" evidence="1">
    <location>
        <begin position="4"/>
        <end position="91"/>
    </location>
</feature>
<dbReference type="InterPro" id="IPR020456">
    <property type="entry name" value="Acylphosphatase"/>
</dbReference>
<protein>
    <recommendedName>
        <fullName evidence="1">Acylphosphatase-like domain-containing protein</fullName>
    </recommendedName>
</protein>
<dbReference type="PANTHER" id="PTHR47268:SF4">
    <property type="entry name" value="ACYLPHOSPHATASE"/>
    <property type="match status" value="1"/>
</dbReference>
<reference evidence="2" key="1">
    <citation type="journal article" date="2015" name="Nature">
        <title>Complex archaea that bridge the gap between prokaryotes and eukaryotes.</title>
        <authorList>
            <person name="Spang A."/>
            <person name="Saw J.H."/>
            <person name="Jorgensen S.L."/>
            <person name="Zaremba-Niedzwiedzka K."/>
            <person name="Martijn J."/>
            <person name="Lind A.E."/>
            <person name="van Eijk R."/>
            <person name="Schleper C."/>
            <person name="Guy L."/>
            <person name="Ettema T.J."/>
        </authorList>
    </citation>
    <scope>NUCLEOTIDE SEQUENCE</scope>
</reference>
<evidence type="ECO:0000313" key="2">
    <source>
        <dbReference type="EMBL" id="KKO02788.1"/>
    </source>
</evidence>
<dbReference type="Gene3D" id="3.30.70.100">
    <property type="match status" value="1"/>
</dbReference>
<dbReference type="PROSITE" id="PS51160">
    <property type="entry name" value="ACYLPHOSPHATASE_3"/>
    <property type="match status" value="1"/>
</dbReference>
<dbReference type="Pfam" id="PF00708">
    <property type="entry name" value="Acylphosphatase"/>
    <property type="match status" value="1"/>
</dbReference>
<organism evidence="2">
    <name type="scientific">marine sediment metagenome</name>
    <dbReference type="NCBI Taxonomy" id="412755"/>
    <lineage>
        <taxon>unclassified sequences</taxon>
        <taxon>metagenomes</taxon>
        <taxon>ecological metagenomes</taxon>
    </lineage>
</organism>
<dbReference type="GO" id="GO:0003998">
    <property type="term" value="F:acylphosphatase activity"/>
    <property type="evidence" value="ECO:0007669"/>
    <property type="project" value="InterPro"/>
</dbReference>